<dbReference type="Proteomes" id="UP000247689">
    <property type="component" value="Unassembled WGS sequence"/>
</dbReference>
<gene>
    <name evidence="1" type="ORF">DL796_00205</name>
</gene>
<dbReference type="PANTHER" id="PTHR11220">
    <property type="entry name" value="HEME-BINDING PROTEIN-RELATED"/>
    <property type="match status" value="1"/>
</dbReference>
<dbReference type="InterPro" id="IPR011256">
    <property type="entry name" value="Reg_factor_effector_dom_sf"/>
</dbReference>
<dbReference type="PANTHER" id="PTHR11220:SF58">
    <property type="entry name" value="SOUL HEME-BINDING FAMILY PROTEIN"/>
    <property type="match status" value="1"/>
</dbReference>
<name>A0A318D475_9GAMM</name>
<dbReference type="AlphaFoldDB" id="A0A318D475"/>
<proteinExistence type="predicted"/>
<keyword evidence="2" id="KW-1185">Reference proteome</keyword>
<reference evidence="1 2" key="1">
    <citation type="submission" date="2018-05" db="EMBL/GenBank/DDBJ databases">
        <title>Kangiella spongicola genome sequence.</title>
        <authorList>
            <person name="Maclea K.S."/>
            <person name="Goen A.E."/>
            <person name="Kelley C."/>
            <person name="Underriner A."/>
            <person name="Silverwood T."/>
            <person name="Trachtenberg A.M."/>
        </authorList>
    </citation>
    <scope>NUCLEOTIDE SEQUENCE [LARGE SCALE GENOMIC DNA]</scope>
    <source>
        <strain evidence="1 2">ATCC BAA-2076</strain>
    </source>
</reference>
<organism evidence="1 2">
    <name type="scientific">Kangiella spongicola</name>
    <dbReference type="NCBI Taxonomy" id="796379"/>
    <lineage>
        <taxon>Bacteria</taxon>
        <taxon>Pseudomonadati</taxon>
        <taxon>Pseudomonadota</taxon>
        <taxon>Gammaproteobacteria</taxon>
        <taxon>Kangiellales</taxon>
        <taxon>Kangiellaceae</taxon>
        <taxon>Kangiella</taxon>
    </lineage>
</organism>
<evidence type="ECO:0008006" key="3">
    <source>
        <dbReference type="Google" id="ProtNLM"/>
    </source>
</evidence>
<dbReference type="InterPro" id="IPR006917">
    <property type="entry name" value="SOUL_heme-bd"/>
</dbReference>
<dbReference type="Pfam" id="PF04832">
    <property type="entry name" value="SOUL"/>
    <property type="match status" value="1"/>
</dbReference>
<accession>A0A318D475</accession>
<dbReference type="Gene3D" id="3.20.80.10">
    <property type="entry name" value="Regulatory factor, effector binding domain"/>
    <property type="match status" value="1"/>
</dbReference>
<evidence type="ECO:0000313" key="1">
    <source>
        <dbReference type="EMBL" id="PXF63613.1"/>
    </source>
</evidence>
<comment type="caution">
    <text evidence="1">The sequence shown here is derived from an EMBL/GenBank/DDBJ whole genome shotgun (WGS) entry which is preliminary data.</text>
</comment>
<evidence type="ECO:0000313" key="2">
    <source>
        <dbReference type="Proteomes" id="UP000247689"/>
    </source>
</evidence>
<dbReference type="OrthoDB" id="2156220at2"/>
<dbReference type="SUPFAM" id="SSF55136">
    <property type="entry name" value="Probable bacterial effector-binding domain"/>
    <property type="match status" value="1"/>
</dbReference>
<sequence length="122" mass="14058">MFGGNANNKEMSMTVPVLESNMNKSFHKVSFVMPKVVSKSNLPKPNDERVLLEQIEKETFLAISFSGRWTESNWQNYQEKLSAYANKEKISIAPPFIRAKYNTPWSIPFMRKNEVLVKIASQ</sequence>
<dbReference type="EMBL" id="QICH01000001">
    <property type="protein sequence ID" value="PXF63613.1"/>
    <property type="molecule type" value="Genomic_DNA"/>
</dbReference>
<protein>
    <recommendedName>
        <fullName evidence="3">Heme-binding protein</fullName>
    </recommendedName>
</protein>